<evidence type="ECO:0000259" key="8">
    <source>
        <dbReference type="PROSITE" id="PS51201"/>
    </source>
</evidence>
<dbReference type="EMBL" id="MGKP01000011">
    <property type="protein sequence ID" value="OGN28986.1"/>
    <property type="molecule type" value="Genomic_DNA"/>
</dbReference>
<evidence type="ECO:0000256" key="6">
    <source>
        <dbReference type="ARBA" id="ARBA00023136"/>
    </source>
</evidence>
<evidence type="ECO:0000256" key="7">
    <source>
        <dbReference type="SAM" id="Phobius"/>
    </source>
</evidence>
<comment type="subcellular location">
    <subcellularLocation>
        <location evidence="1">Membrane</location>
        <topology evidence="1">Multi-pass membrane protein</topology>
    </subcellularLocation>
</comment>
<comment type="caution">
    <text evidence="9">The sequence shown here is derived from an EMBL/GenBank/DDBJ whole genome shotgun (WGS) entry which is preliminary data.</text>
</comment>
<feature type="transmembrane region" description="Helical" evidence="7">
    <location>
        <begin position="264"/>
        <end position="284"/>
    </location>
</feature>
<feature type="transmembrane region" description="Helical" evidence="7">
    <location>
        <begin position="85"/>
        <end position="108"/>
    </location>
</feature>
<proteinExistence type="inferred from homology"/>
<dbReference type="PANTHER" id="PTHR42751">
    <property type="entry name" value="SODIUM/HYDROGEN EXCHANGER FAMILY/TRKA DOMAIN PROTEIN"/>
    <property type="match status" value="1"/>
</dbReference>
<dbReference type="PANTHER" id="PTHR42751:SF3">
    <property type="entry name" value="SODIUM_GLUTAMATE SYMPORTER"/>
    <property type="match status" value="1"/>
</dbReference>
<feature type="transmembrane region" description="Helical" evidence="7">
    <location>
        <begin position="6"/>
        <end position="25"/>
    </location>
</feature>
<evidence type="ECO:0000256" key="5">
    <source>
        <dbReference type="ARBA" id="ARBA00022989"/>
    </source>
</evidence>
<protein>
    <recommendedName>
        <fullName evidence="8">RCK N-terminal domain-containing protein</fullName>
    </recommendedName>
</protein>
<dbReference type="Proteomes" id="UP000179047">
    <property type="component" value="Unassembled WGS sequence"/>
</dbReference>
<feature type="domain" description="RCK N-terminal" evidence="8">
    <location>
        <begin position="404"/>
        <end position="518"/>
    </location>
</feature>
<dbReference type="Pfam" id="PF02254">
    <property type="entry name" value="TrkA_N"/>
    <property type="match status" value="1"/>
</dbReference>
<feature type="transmembrane region" description="Helical" evidence="7">
    <location>
        <begin position="54"/>
        <end position="73"/>
    </location>
</feature>
<dbReference type="InterPro" id="IPR038770">
    <property type="entry name" value="Na+/solute_symporter_sf"/>
</dbReference>
<feature type="transmembrane region" description="Helical" evidence="7">
    <location>
        <begin position="114"/>
        <end position="134"/>
    </location>
</feature>
<accession>A0A1F8GWF4</accession>
<dbReference type="GO" id="GO:0016020">
    <property type="term" value="C:membrane"/>
    <property type="evidence" value="ECO:0007669"/>
    <property type="project" value="UniProtKB-SubCell"/>
</dbReference>
<evidence type="ECO:0000313" key="10">
    <source>
        <dbReference type="Proteomes" id="UP000179047"/>
    </source>
</evidence>
<evidence type="ECO:0000256" key="3">
    <source>
        <dbReference type="ARBA" id="ARBA00022448"/>
    </source>
</evidence>
<feature type="transmembrane region" description="Helical" evidence="7">
    <location>
        <begin position="208"/>
        <end position="227"/>
    </location>
</feature>
<keyword evidence="4 7" id="KW-0812">Transmembrane</keyword>
<dbReference type="AlphaFoldDB" id="A0A1F8GWF4"/>
<feature type="transmembrane region" description="Helical" evidence="7">
    <location>
        <begin position="146"/>
        <end position="168"/>
    </location>
</feature>
<feature type="transmembrane region" description="Helical" evidence="7">
    <location>
        <begin position="30"/>
        <end position="48"/>
    </location>
</feature>
<evidence type="ECO:0000256" key="4">
    <source>
        <dbReference type="ARBA" id="ARBA00022692"/>
    </source>
</evidence>
<reference evidence="9 10" key="1">
    <citation type="journal article" date="2016" name="Nat. Commun.">
        <title>Thousands of microbial genomes shed light on interconnected biogeochemical processes in an aquifer system.</title>
        <authorList>
            <person name="Anantharaman K."/>
            <person name="Brown C.T."/>
            <person name="Hug L.A."/>
            <person name="Sharon I."/>
            <person name="Castelle C.J."/>
            <person name="Probst A.J."/>
            <person name="Thomas B.C."/>
            <person name="Singh A."/>
            <person name="Wilkins M.J."/>
            <person name="Karaoz U."/>
            <person name="Brodie E.L."/>
            <person name="Williams K.H."/>
            <person name="Hubbard S.S."/>
            <person name="Banfield J.F."/>
        </authorList>
    </citation>
    <scope>NUCLEOTIDE SEQUENCE [LARGE SCALE GENOMIC DNA]</scope>
</reference>
<dbReference type="STRING" id="1802701.A3A33_01835"/>
<evidence type="ECO:0000256" key="2">
    <source>
        <dbReference type="ARBA" id="ARBA00005551"/>
    </source>
</evidence>
<evidence type="ECO:0000256" key="1">
    <source>
        <dbReference type="ARBA" id="ARBA00004141"/>
    </source>
</evidence>
<keyword evidence="5 7" id="KW-1133">Transmembrane helix</keyword>
<dbReference type="InterPro" id="IPR003148">
    <property type="entry name" value="RCK_N"/>
</dbReference>
<dbReference type="GO" id="GO:1902600">
    <property type="term" value="P:proton transmembrane transport"/>
    <property type="evidence" value="ECO:0007669"/>
    <property type="project" value="InterPro"/>
</dbReference>
<keyword evidence="3" id="KW-0813">Transport</keyword>
<feature type="transmembrane region" description="Helical" evidence="7">
    <location>
        <begin position="174"/>
        <end position="196"/>
    </location>
</feature>
<comment type="similarity">
    <text evidence="2">Belongs to the monovalent cation:proton antiporter 2 (CPA2) transporter (TC 2.A.37) family.</text>
</comment>
<sequence length="553" mass="60224">MTGGILELAIVVSIAAVLGIIMRLLRQPVILAYLATGAVIGFFGFTNLADQETFKLFSDLGIMFLLFLVGMEINYTSLRYVGKAAVTAGVAQIAFTFLIGLGIAKLFGFALLPASYIAIALTFSSTIIIVKLLSEKRDLHSLYGKVSLGILLVQDVVAIMLLIVLAGVGNGQGLIWSALAGTVAKSVLLLLIMLFLGRKILPLIFDRVAHSPELLFLVSLAWVFIVAAGTASVGLSIEIGGFLAGLALANSSESFQIAHRIRSLRDFFILIFFVLLGASVNVFSFHGLSWQIIVFSLFVLIGNPLIVLIIMGSLGYRKRTSFLTGVTIAQVSEFSLILVALGLKLGHIDPSIVALVTGVGVITIIISTYMIMHGEGLSRKLSGFLNHFERKSASEGDIPPAGYQHPIILIGAHRTGQNIAYNIPKEELTIIDFDPDIVQKFRAEGYDCLLGDSSDEEMLDLAHVKEARLIISTSPDLQDNLAMIHELKKKQGRHHIIVRAETERDAHALYKKGADYVIFPHLTSGHFLGKNIAQDPSMSFLHSLKERDMRVMR</sequence>
<evidence type="ECO:0000313" key="9">
    <source>
        <dbReference type="EMBL" id="OGN28986.1"/>
    </source>
</evidence>
<feature type="transmembrane region" description="Helical" evidence="7">
    <location>
        <begin position="351"/>
        <end position="372"/>
    </location>
</feature>
<dbReference type="GO" id="GO:0006813">
    <property type="term" value="P:potassium ion transport"/>
    <property type="evidence" value="ECO:0007669"/>
    <property type="project" value="InterPro"/>
</dbReference>
<feature type="transmembrane region" description="Helical" evidence="7">
    <location>
        <begin position="290"/>
        <end position="310"/>
    </location>
</feature>
<dbReference type="SUPFAM" id="SSF51735">
    <property type="entry name" value="NAD(P)-binding Rossmann-fold domains"/>
    <property type="match status" value="1"/>
</dbReference>
<dbReference type="GO" id="GO:0015297">
    <property type="term" value="F:antiporter activity"/>
    <property type="evidence" value="ECO:0007669"/>
    <property type="project" value="InterPro"/>
</dbReference>
<gene>
    <name evidence="9" type="ORF">A3A33_01835</name>
</gene>
<dbReference type="Gene3D" id="3.40.50.720">
    <property type="entry name" value="NAD(P)-binding Rossmann-like Domain"/>
    <property type="match status" value="1"/>
</dbReference>
<name>A0A1F8GWF4_9BACT</name>
<dbReference type="PROSITE" id="PS51201">
    <property type="entry name" value="RCK_N"/>
    <property type="match status" value="1"/>
</dbReference>
<dbReference type="Pfam" id="PF00999">
    <property type="entry name" value="Na_H_Exchanger"/>
    <property type="match status" value="1"/>
</dbReference>
<feature type="transmembrane region" description="Helical" evidence="7">
    <location>
        <begin position="322"/>
        <end position="345"/>
    </location>
</feature>
<dbReference type="InterPro" id="IPR036291">
    <property type="entry name" value="NAD(P)-bd_dom_sf"/>
</dbReference>
<keyword evidence="6 7" id="KW-0472">Membrane</keyword>
<dbReference type="Gene3D" id="1.20.1530.20">
    <property type="match status" value="1"/>
</dbReference>
<dbReference type="InterPro" id="IPR006153">
    <property type="entry name" value="Cation/H_exchanger_TM"/>
</dbReference>
<organism evidence="9 10">
    <name type="scientific">Candidatus Yanofskybacteria bacterium RIFCSPLOWO2_01_FULL_49_25</name>
    <dbReference type="NCBI Taxonomy" id="1802701"/>
    <lineage>
        <taxon>Bacteria</taxon>
        <taxon>Candidatus Yanofskyibacteriota</taxon>
    </lineage>
</organism>